<keyword evidence="2" id="KW-1185">Reference proteome</keyword>
<evidence type="ECO:0000313" key="2">
    <source>
        <dbReference type="Proteomes" id="UP000784294"/>
    </source>
</evidence>
<proteinExistence type="predicted"/>
<reference evidence="1" key="1">
    <citation type="submission" date="2018-11" db="EMBL/GenBank/DDBJ databases">
        <authorList>
            <consortium name="Pathogen Informatics"/>
        </authorList>
    </citation>
    <scope>NUCLEOTIDE SEQUENCE</scope>
</reference>
<organism evidence="1 2">
    <name type="scientific">Protopolystoma xenopodis</name>
    <dbReference type="NCBI Taxonomy" id="117903"/>
    <lineage>
        <taxon>Eukaryota</taxon>
        <taxon>Metazoa</taxon>
        <taxon>Spiralia</taxon>
        <taxon>Lophotrochozoa</taxon>
        <taxon>Platyhelminthes</taxon>
        <taxon>Monogenea</taxon>
        <taxon>Polyopisthocotylea</taxon>
        <taxon>Polystomatidea</taxon>
        <taxon>Polystomatidae</taxon>
        <taxon>Protopolystoma</taxon>
    </lineage>
</organism>
<dbReference type="AlphaFoldDB" id="A0A448WDB7"/>
<feature type="non-terminal residue" evidence="1">
    <location>
        <position position="1"/>
    </location>
</feature>
<gene>
    <name evidence="1" type="ORF">PXEA_LOCUS2393</name>
</gene>
<protein>
    <submittedName>
        <fullName evidence="1">Uncharacterized protein</fullName>
    </submittedName>
</protein>
<dbReference type="Proteomes" id="UP000784294">
    <property type="component" value="Unassembled WGS sequence"/>
</dbReference>
<accession>A0A448WDB7</accession>
<dbReference type="EMBL" id="CAAALY010005127">
    <property type="protein sequence ID" value="VEL08953.1"/>
    <property type="molecule type" value="Genomic_DNA"/>
</dbReference>
<sequence>MEPLTDDADYDAGDAFGNVAICSDASKDSAQHPDIIVDLTSPPKGSCLLEYLARHLEAGIISAGTHACPPLRLSTDPAPASSTRTSLLFADSDAPQATETGPTTVNLDTHTTPAVAWLRKPSVRFSGSAVPEALTQFAKHIYGSMSANTIVFVDDLHGNIGAYYHARLLNDSALDFDFVLFDSGNGPLSTRNIIHLPDTRNTNYTTIVSGILNTVRYTTDSSVWLTALRHRQTQGLMALVRQIPITERASKEAASLSMLSEVYPNAPSNLAAKGAYSPLSSSSLAKVWIVYDAEVQESPKKCHVLFSDQQASAQEYQQRQGQVGNNCLSSDNFDTFYCLRLDWTGWDKMGLQELSEAIGTT</sequence>
<evidence type="ECO:0000313" key="1">
    <source>
        <dbReference type="EMBL" id="VEL08953.1"/>
    </source>
</evidence>
<comment type="caution">
    <text evidence="1">The sequence shown here is derived from an EMBL/GenBank/DDBJ whole genome shotgun (WGS) entry which is preliminary data.</text>
</comment>
<name>A0A448WDB7_9PLAT</name>